<dbReference type="GO" id="GO:0016740">
    <property type="term" value="F:transferase activity"/>
    <property type="evidence" value="ECO:0007669"/>
    <property type="project" value="UniProtKB-KW"/>
</dbReference>
<dbReference type="EMBL" id="JACHNZ010000038">
    <property type="protein sequence ID" value="MBB4633256.1"/>
    <property type="molecule type" value="Genomic_DNA"/>
</dbReference>
<dbReference type="InterPro" id="IPR000120">
    <property type="entry name" value="Amidase"/>
</dbReference>
<feature type="domain" description="Amidase" evidence="2">
    <location>
        <begin position="28"/>
        <end position="449"/>
    </location>
</feature>
<dbReference type="Proteomes" id="UP000566324">
    <property type="component" value="Unassembled WGS sequence"/>
</dbReference>
<evidence type="ECO:0000256" key="1">
    <source>
        <dbReference type="ARBA" id="ARBA00009199"/>
    </source>
</evidence>
<name>A0A7W7B3G5_9SPHN</name>
<dbReference type="InterPro" id="IPR023631">
    <property type="entry name" value="Amidase_dom"/>
</dbReference>
<dbReference type="RefSeq" id="WP_184070700.1">
    <property type="nucleotide sequence ID" value="NZ_JACHNZ010000038.1"/>
</dbReference>
<dbReference type="PANTHER" id="PTHR11895:SF7">
    <property type="entry name" value="GLUTAMYL-TRNA(GLN) AMIDOTRANSFERASE SUBUNIT A, MITOCHONDRIAL"/>
    <property type="match status" value="1"/>
</dbReference>
<comment type="caution">
    <text evidence="3">The sequence shown here is derived from an EMBL/GenBank/DDBJ whole genome shotgun (WGS) entry which is preliminary data.</text>
</comment>
<dbReference type="InterPro" id="IPR036928">
    <property type="entry name" value="AS_sf"/>
</dbReference>
<organism evidence="3 4">
    <name type="scientific">Sphingosinicella soli</name>
    <dbReference type="NCBI Taxonomy" id="333708"/>
    <lineage>
        <taxon>Bacteria</taxon>
        <taxon>Pseudomonadati</taxon>
        <taxon>Pseudomonadota</taxon>
        <taxon>Alphaproteobacteria</taxon>
        <taxon>Sphingomonadales</taxon>
        <taxon>Sphingosinicellaceae</taxon>
        <taxon>Sphingosinicella</taxon>
    </lineage>
</organism>
<proteinExistence type="inferred from homology"/>
<gene>
    <name evidence="3" type="ORF">GGQ98_002888</name>
</gene>
<evidence type="ECO:0000313" key="3">
    <source>
        <dbReference type="EMBL" id="MBB4633256.1"/>
    </source>
</evidence>
<comment type="similarity">
    <text evidence="1">Belongs to the amidase family.</text>
</comment>
<dbReference type="PANTHER" id="PTHR11895">
    <property type="entry name" value="TRANSAMIDASE"/>
    <property type="match status" value="1"/>
</dbReference>
<protein>
    <submittedName>
        <fullName evidence="3">Asp-tRNA(Asn)/Glu-tRNA(Gln) amidotransferase A subunit family amidase</fullName>
    </submittedName>
</protein>
<keyword evidence="3" id="KW-0808">Transferase</keyword>
<evidence type="ECO:0000313" key="4">
    <source>
        <dbReference type="Proteomes" id="UP000566324"/>
    </source>
</evidence>
<keyword evidence="4" id="KW-1185">Reference proteome</keyword>
<sequence length="475" mass="50292">MTVSDAVLLGSATAQRAALDRGELRAIDLTRSYLDRIDAVDGTLRGFVHVDAAAALKQAEDADRRLQAGERSPVLGLVFGVKDVIDVEGMPTTYGSRAFAENIANEDAGAVARLRQAGGVILGKTNTFEFALAMPSPLHRESRNPWDRYRVAGGSSNGSATAVSAGLCSMALGSDTSGSIRNPAAYCGIAGLKPTHGRVSLRGVGVLSSSMDTVGPMARSVEDCALAIQVLAAHDPADPRSAERPVDDYLVRAPGPFVIGVPDAWFPDLRCSETEENLRTVLNKLEDIGVRIRSISLPPLDHLTELWAAIAAPEALEWHEPSLRTQRDAYGPAPLAILDQLKALDGVAHVRARRAAFELRRAVEAAMESVDVLLTPTTPITAFTFDEARSDRIACGDRMIDSGTATVGFTRLCSITGQPALAVPSGVAANGMPLSLQVSARHFEEAKVLAVGRLIEAVCSFPVTPPVFRADAGPC</sequence>
<dbReference type="Gene3D" id="3.90.1300.10">
    <property type="entry name" value="Amidase signature (AS) domain"/>
    <property type="match status" value="1"/>
</dbReference>
<dbReference type="AlphaFoldDB" id="A0A7W7B3G5"/>
<evidence type="ECO:0000259" key="2">
    <source>
        <dbReference type="Pfam" id="PF01425"/>
    </source>
</evidence>
<reference evidence="3 4" key="1">
    <citation type="submission" date="2020-08" db="EMBL/GenBank/DDBJ databases">
        <title>Genomic Encyclopedia of Type Strains, Phase IV (KMG-IV): sequencing the most valuable type-strain genomes for metagenomic binning, comparative biology and taxonomic classification.</title>
        <authorList>
            <person name="Goeker M."/>
        </authorList>
    </citation>
    <scope>NUCLEOTIDE SEQUENCE [LARGE SCALE GENOMIC DNA]</scope>
    <source>
        <strain evidence="3 4">DSM 17328</strain>
    </source>
</reference>
<accession>A0A7W7B3G5</accession>
<dbReference type="SUPFAM" id="SSF75304">
    <property type="entry name" value="Amidase signature (AS) enzymes"/>
    <property type="match status" value="1"/>
</dbReference>
<dbReference type="Pfam" id="PF01425">
    <property type="entry name" value="Amidase"/>
    <property type="match status" value="1"/>
</dbReference>